<comment type="caution">
    <text evidence="1">The sequence shown here is derived from an EMBL/GenBank/DDBJ whole genome shotgun (WGS) entry which is preliminary data.</text>
</comment>
<name>A0A966DT13_9SPHI</name>
<reference evidence="1" key="1">
    <citation type="submission" date="2020-01" db="EMBL/GenBank/DDBJ databases">
        <authorList>
            <person name="Seo Y.L."/>
        </authorList>
    </citation>
    <scope>NUCLEOTIDE SEQUENCE</scope>
    <source>
        <strain evidence="1">R11</strain>
    </source>
</reference>
<evidence type="ECO:0000313" key="1">
    <source>
        <dbReference type="EMBL" id="NCD70165.1"/>
    </source>
</evidence>
<organism evidence="1 2">
    <name type="scientific">Mucilaginibacter agri</name>
    <dbReference type="NCBI Taxonomy" id="2695265"/>
    <lineage>
        <taxon>Bacteria</taxon>
        <taxon>Pseudomonadati</taxon>
        <taxon>Bacteroidota</taxon>
        <taxon>Sphingobacteriia</taxon>
        <taxon>Sphingobacteriales</taxon>
        <taxon>Sphingobacteriaceae</taxon>
        <taxon>Mucilaginibacter</taxon>
    </lineage>
</organism>
<dbReference type="RefSeq" id="WP_166586129.1">
    <property type="nucleotide sequence ID" value="NZ_WWEO01000042.1"/>
</dbReference>
<proteinExistence type="predicted"/>
<keyword evidence="2" id="KW-1185">Reference proteome</keyword>
<protein>
    <submittedName>
        <fullName evidence="1">Uncharacterized protein</fullName>
    </submittedName>
</protein>
<sequence>MKALVIISLITLSALIGRSQTVKFYYTKTADVETHTMVAPSKDTVITAKLINPGKYKFRIAKVSVQVNVPSGQQVSMVAQTAAISYQTKIYTIDNADAKFSLSPTFNFKLPDVDYKTCTIRSFKVDEITAEKDEGQQLIDGTFYAKEVMVAYPLKTNPTMSAKGQRQ</sequence>
<dbReference type="EMBL" id="WWEO01000042">
    <property type="protein sequence ID" value="NCD70165.1"/>
    <property type="molecule type" value="Genomic_DNA"/>
</dbReference>
<evidence type="ECO:0000313" key="2">
    <source>
        <dbReference type="Proteomes" id="UP000638732"/>
    </source>
</evidence>
<reference evidence="1" key="2">
    <citation type="submission" date="2020-10" db="EMBL/GenBank/DDBJ databases">
        <title>Mucilaginibacter sp. nov., isolated from soil.</title>
        <authorList>
            <person name="Jeon C.O."/>
        </authorList>
    </citation>
    <scope>NUCLEOTIDE SEQUENCE</scope>
    <source>
        <strain evidence="1">R11</strain>
    </source>
</reference>
<dbReference type="Proteomes" id="UP000638732">
    <property type="component" value="Unassembled WGS sequence"/>
</dbReference>
<gene>
    <name evidence="1" type="ORF">GSY63_12425</name>
</gene>
<accession>A0A966DT13</accession>
<dbReference type="AlphaFoldDB" id="A0A966DT13"/>